<dbReference type="Gene3D" id="3.40.50.2000">
    <property type="entry name" value="Glycogen Phosphorylase B"/>
    <property type="match status" value="2"/>
</dbReference>
<dbReference type="CDD" id="cd03789">
    <property type="entry name" value="GT9_LPS_heptosyltransferase"/>
    <property type="match status" value="1"/>
</dbReference>
<accession>A0A6G8JJ61</accession>
<dbReference type="GO" id="GO:0009244">
    <property type="term" value="P:lipopolysaccharide core region biosynthetic process"/>
    <property type="evidence" value="ECO:0007669"/>
    <property type="project" value="TreeGrafter"/>
</dbReference>
<reference evidence="3 4" key="1">
    <citation type="submission" date="2016-03" db="EMBL/GenBank/DDBJ databases">
        <authorList>
            <person name="Bojesen A.M."/>
            <person name="Planet P."/>
            <person name="Hansen M.J."/>
        </authorList>
    </citation>
    <scope>NUCLEOTIDE SEQUENCE [LARGE SCALE GENOMIC DNA]</scope>
    <source>
        <strain evidence="3 4">B 234/94</strain>
    </source>
</reference>
<dbReference type="RefSeq" id="WP_165889081.1">
    <property type="nucleotide sequence ID" value="NZ_CP015030.1"/>
</dbReference>
<dbReference type="EMBL" id="CP015030">
    <property type="protein sequence ID" value="QIM66888.1"/>
    <property type="molecule type" value="Genomic_DNA"/>
</dbReference>
<evidence type="ECO:0000313" key="4">
    <source>
        <dbReference type="Proteomes" id="UP000501366"/>
    </source>
</evidence>
<organism evidence="3 4">
    <name type="scientific">Mannheimia granulomatis</name>
    <dbReference type="NCBI Taxonomy" id="85402"/>
    <lineage>
        <taxon>Bacteria</taxon>
        <taxon>Pseudomonadati</taxon>
        <taxon>Pseudomonadota</taxon>
        <taxon>Gammaproteobacteria</taxon>
        <taxon>Pasteurellales</taxon>
        <taxon>Pasteurellaceae</taxon>
        <taxon>Mannheimia</taxon>
    </lineage>
</organism>
<evidence type="ECO:0000256" key="2">
    <source>
        <dbReference type="ARBA" id="ARBA00022679"/>
    </source>
</evidence>
<keyword evidence="1" id="KW-0328">Glycosyltransferase</keyword>
<protein>
    <submittedName>
        <fullName evidence="3">ADP-heptose--LPS heptosyltransferase</fullName>
    </submittedName>
</protein>
<dbReference type="SUPFAM" id="SSF53756">
    <property type="entry name" value="UDP-Glycosyltransferase/glycogen phosphorylase"/>
    <property type="match status" value="1"/>
</dbReference>
<gene>
    <name evidence="3" type="ORF">A4G16_05630</name>
</gene>
<dbReference type="Pfam" id="PF01075">
    <property type="entry name" value="Glyco_transf_9"/>
    <property type="match status" value="1"/>
</dbReference>
<dbReference type="GO" id="GO:0008713">
    <property type="term" value="F:ADP-heptose-lipopolysaccharide heptosyltransferase activity"/>
    <property type="evidence" value="ECO:0007669"/>
    <property type="project" value="TreeGrafter"/>
</dbReference>
<dbReference type="InterPro" id="IPR051199">
    <property type="entry name" value="LPS_LOS_Heptosyltrfase"/>
</dbReference>
<dbReference type="Proteomes" id="UP000501366">
    <property type="component" value="Chromosome"/>
</dbReference>
<evidence type="ECO:0000256" key="1">
    <source>
        <dbReference type="ARBA" id="ARBA00022676"/>
    </source>
</evidence>
<dbReference type="InterPro" id="IPR002201">
    <property type="entry name" value="Glyco_trans_9"/>
</dbReference>
<dbReference type="PANTHER" id="PTHR30160">
    <property type="entry name" value="TETRAACYLDISACCHARIDE 4'-KINASE-RELATED"/>
    <property type="match status" value="1"/>
</dbReference>
<dbReference type="GO" id="GO:0005829">
    <property type="term" value="C:cytosol"/>
    <property type="evidence" value="ECO:0007669"/>
    <property type="project" value="TreeGrafter"/>
</dbReference>
<sequence>MKIFKKLILSLLEKRHILDDKVLHSAVINSILIRPLGWAIGDAVVHTAHINQLRKLYPNAKIGVVVASGNKIIYEHSQLVDCYIYRNLVDYIRNYKKWDLVIDFENNFNTSSLLMDRIINPEYIAIFRKYHKNHYNLDNVKNYNFYYPQEASEKLSNYLLNSGFNLNNSLSIEYSILKTQSEHDDKVSDIWKSGKYRLLLCPYGSKRKIPANELVVLLNQSIIEKAEEIDIILSYTELSQEYYQELKQNCPNLNIRLSPKMSLSEYLSLVASADFVIAVDGGALHIACAFQKPLLSFFAKSMPNMGTWEPLLLPSTPHFKVLTKNDVGTNSNLTENFELSKAINWLKHYLEENCV</sequence>
<name>A0A6G8JJ61_9PAST</name>
<proteinExistence type="predicted"/>
<evidence type="ECO:0000313" key="3">
    <source>
        <dbReference type="EMBL" id="QIM66888.1"/>
    </source>
</evidence>
<keyword evidence="2 3" id="KW-0808">Transferase</keyword>
<dbReference type="KEGG" id="mgra:A4G16_05630"/>
<dbReference type="AlphaFoldDB" id="A0A6G8JJ61"/>